<protein>
    <submittedName>
        <fullName evidence="1">10130_t:CDS:1</fullName>
    </submittedName>
</protein>
<sequence>MTQNFNFIIRSGGQSGVDIGTLDAAKDFNNLKKDLNEHNKIIDITGWCPKGRKSENGPIPTDYPLKETKTAEYSERTELNIKDSEATLILLLEKNNADKGTQYTIDKAKEYQKPFKIIILNENLQENIQQVVNWLNGSQQINHLNVGGPRESNAKGIYAKAYEFIFELLNEIKCSKKLNKWCDSFNFDHDDAENKTALEIKSKFEASDAKIPDLPEISQAHSGAIYTSRLLNFRNISGPLNSKINQSTSDSKQINLFISEDKFFGDD</sequence>
<dbReference type="OrthoDB" id="2379830at2759"/>
<reference evidence="1" key="1">
    <citation type="submission" date="2021-06" db="EMBL/GenBank/DDBJ databases">
        <authorList>
            <person name="Kallberg Y."/>
            <person name="Tangrot J."/>
            <person name="Rosling A."/>
        </authorList>
    </citation>
    <scope>NUCLEOTIDE SEQUENCE</scope>
    <source>
        <strain evidence="1">FL966</strain>
    </source>
</reference>
<dbReference type="Proteomes" id="UP000789759">
    <property type="component" value="Unassembled WGS sequence"/>
</dbReference>
<accession>A0A9N8ZKI3</accession>
<gene>
    <name evidence="1" type="ORF">CPELLU_LOCUS2364</name>
</gene>
<proteinExistence type="predicted"/>
<dbReference type="AlphaFoldDB" id="A0A9N8ZKI3"/>
<evidence type="ECO:0000313" key="2">
    <source>
        <dbReference type="Proteomes" id="UP000789759"/>
    </source>
</evidence>
<dbReference type="Pfam" id="PF12694">
    <property type="entry name" value="cpYpsA"/>
    <property type="match status" value="1"/>
</dbReference>
<name>A0A9N8ZKI3_9GLOM</name>
<dbReference type="InterPro" id="IPR024755">
    <property type="entry name" value="cpYpsA"/>
</dbReference>
<comment type="caution">
    <text evidence="1">The sequence shown here is derived from an EMBL/GenBank/DDBJ whole genome shotgun (WGS) entry which is preliminary data.</text>
</comment>
<dbReference type="EMBL" id="CAJVQA010001006">
    <property type="protein sequence ID" value="CAG8499170.1"/>
    <property type="molecule type" value="Genomic_DNA"/>
</dbReference>
<evidence type="ECO:0000313" key="1">
    <source>
        <dbReference type="EMBL" id="CAG8499170.1"/>
    </source>
</evidence>
<keyword evidence="2" id="KW-1185">Reference proteome</keyword>
<organism evidence="1 2">
    <name type="scientific">Cetraspora pellucida</name>
    <dbReference type="NCBI Taxonomy" id="1433469"/>
    <lineage>
        <taxon>Eukaryota</taxon>
        <taxon>Fungi</taxon>
        <taxon>Fungi incertae sedis</taxon>
        <taxon>Mucoromycota</taxon>
        <taxon>Glomeromycotina</taxon>
        <taxon>Glomeromycetes</taxon>
        <taxon>Diversisporales</taxon>
        <taxon>Gigasporaceae</taxon>
        <taxon>Cetraspora</taxon>
    </lineage>
</organism>
<dbReference type="Gene3D" id="3.40.50.450">
    <property type="match status" value="1"/>
</dbReference>